<dbReference type="STRING" id="1798228.SAMN05216574_107154"/>
<reference evidence="3" key="1">
    <citation type="submission" date="2016-10" db="EMBL/GenBank/DDBJ databases">
        <authorList>
            <person name="Varghese N."/>
            <person name="Submissions S."/>
        </authorList>
    </citation>
    <scope>NUCLEOTIDE SEQUENCE [LARGE SCALE GENOMIC DNA]</scope>
    <source>
        <strain evidence="3">DSM 46838</strain>
    </source>
</reference>
<evidence type="ECO:0000313" key="3">
    <source>
        <dbReference type="Proteomes" id="UP000198589"/>
    </source>
</evidence>
<dbReference type="EMBL" id="FOND01000007">
    <property type="protein sequence ID" value="SFE95114.1"/>
    <property type="molecule type" value="Genomic_DNA"/>
</dbReference>
<accession>A0A1I2EPU6</accession>
<name>A0A1I2EPU6_9ACTN</name>
<sequence>MTDAATATQAPAASAPPAFEPDVELIDHLEGNERAIKRYRDHAESQREKGA</sequence>
<gene>
    <name evidence="2" type="ORF">SAMN05216574_107154</name>
</gene>
<organism evidence="2 3">
    <name type="scientific">Blastococcus tunisiensis</name>
    <dbReference type="NCBI Taxonomy" id="1798228"/>
    <lineage>
        <taxon>Bacteria</taxon>
        <taxon>Bacillati</taxon>
        <taxon>Actinomycetota</taxon>
        <taxon>Actinomycetes</taxon>
        <taxon>Geodermatophilales</taxon>
        <taxon>Geodermatophilaceae</taxon>
        <taxon>Blastococcus</taxon>
    </lineage>
</organism>
<keyword evidence="3" id="KW-1185">Reference proteome</keyword>
<dbReference type="AlphaFoldDB" id="A0A1I2EPU6"/>
<feature type="compositionally biased region" description="Low complexity" evidence="1">
    <location>
        <begin position="1"/>
        <end position="17"/>
    </location>
</feature>
<proteinExistence type="predicted"/>
<dbReference type="Proteomes" id="UP000198589">
    <property type="component" value="Unassembled WGS sequence"/>
</dbReference>
<evidence type="ECO:0000313" key="2">
    <source>
        <dbReference type="EMBL" id="SFE95114.1"/>
    </source>
</evidence>
<evidence type="ECO:0000256" key="1">
    <source>
        <dbReference type="SAM" id="MobiDB-lite"/>
    </source>
</evidence>
<feature type="region of interest" description="Disordered" evidence="1">
    <location>
        <begin position="1"/>
        <end position="20"/>
    </location>
</feature>
<protein>
    <submittedName>
        <fullName evidence="2">Uncharacterized protein</fullName>
    </submittedName>
</protein>
<dbReference type="RefSeq" id="WP_175527229.1">
    <property type="nucleotide sequence ID" value="NZ_FOND01000007.1"/>
</dbReference>